<evidence type="ECO:0000256" key="3">
    <source>
        <dbReference type="ARBA" id="ARBA00022475"/>
    </source>
</evidence>
<reference evidence="10 12" key="2">
    <citation type="submission" date="2020-06" db="EMBL/GenBank/DDBJ databases">
        <title>Complete genome of Paenibacillus barcinonensis KACC11450.</title>
        <authorList>
            <person name="Kim M."/>
            <person name="Park Y.-J."/>
            <person name="Shin J.-H."/>
        </authorList>
    </citation>
    <scope>NUCLEOTIDE SEQUENCE [LARGE SCALE GENOMIC DNA]</scope>
    <source>
        <strain evidence="10 12">KACC11450</strain>
    </source>
</reference>
<evidence type="ECO:0000256" key="5">
    <source>
        <dbReference type="ARBA" id="ARBA00022989"/>
    </source>
</evidence>
<keyword evidence="9" id="KW-0808">Transferase</keyword>
<comment type="similarity">
    <text evidence="2">Belongs to the acyltransferase 3 family.</text>
</comment>
<dbReference type="Proteomes" id="UP000509327">
    <property type="component" value="Chromosome"/>
</dbReference>
<keyword evidence="5 7" id="KW-1133">Transmembrane helix</keyword>
<dbReference type="InterPro" id="IPR002656">
    <property type="entry name" value="Acyl_transf_3_dom"/>
</dbReference>
<proteinExistence type="inferred from homology"/>
<feature type="transmembrane region" description="Helical" evidence="7">
    <location>
        <begin position="223"/>
        <end position="240"/>
    </location>
</feature>
<feature type="transmembrane region" description="Helical" evidence="7">
    <location>
        <begin position="297"/>
        <end position="316"/>
    </location>
</feature>
<dbReference type="Proteomes" id="UP000247790">
    <property type="component" value="Unassembled WGS sequence"/>
</dbReference>
<feature type="transmembrane region" description="Helical" evidence="7">
    <location>
        <begin position="169"/>
        <end position="187"/>
    </location>
</feature>
<name>A0A2V4W6G7_PAEBA</name>
<evidence type="ECO:0000313" key="12">
    <source>
        <dbReference type="Proteomes" id="UP000509327"/>
    </source>
</evidence>
<feature type="transmembrane region" description="Helical" evidence="7">
    <location>
        <begin position="92"/>
        <end position="109"/>
    </location>
</feature>
<keyword evidence="12" id="KW-1185">Reference proteome</keyword>
<evidence type="ECO:0000256" key="4">
    <source>
        <dbReference type="ARBA" id="ARBA00022692"/>
    </source>
</evidence>
<dbReference type="GO" id="GO:0005886">
    <property type="term" value="C:plasma membrane"/>
    <property type="evidence" value="ECO:0007669"/>
    <property type="project" value="UniProtKB-SubCell"/>
</dbReference>
<evidence type="ECO:0000256" key="2">
    <source>
        <dbReference type="ARBA" id="ARBA00007400"/>
    </source>
</evidence>
<feature type="transmembrane region" description="Helical" evidence="7">
    <location>
        <begin position="193"/>
        <end position="211"/>
    </location>
</feature>
<protein>
    <submittedName>
        <fullName evidence="9 10">Acyltransferase</fullName>
    </submittedName>
</protein>
<evidence type="ECO:0000256" key="7">
    <source>
        <dbReference type="SAM" id="Phobius"/>
    </source>
</evidence>
<organism evidence="9 11">
    <name type="scientific">Paenibacillus barcinonensis</name>
    <dbReference type="NCBI Taxonomy" id="198119"/>
    <lineage>
        <taxon>Bacteria</taxon>
        <taxon>Bacillati</taxon>
        <taxon>Bacillota</taxon>
        <taxon>Bacilli</taxon>
        <taxon>Bacillales</taxon>
        <taxon>Paenibacillaceae</taxon>
        <taxon>Paenibacillus</taxon>
    </lineage>
</organism>
<feature type="transmembrane region" description="Helical" evidence="7">
    <location>
        <begin position="16"/>
        <end position="36"/>
    </location>
</feature>
<dbReference type="AlphaFoldDB" id="A0A2V4W6G7"/>
<evidence type="ECO:0000259" key="8">
    <source>
        <dbReference type="Pfam" id="PF01757"/>
    </source>
</evidence>
<dbReference type="OrthoDB" id="65129at2"/>
<feature type="transmembrane region" description="Helical" evidence="7">
    <location>
        <begin position="48"/>
        <end position="72"/>
    </location>
</feature>
<evidence type="ECO:0000256" key="6">
    <source>
        <dbReference type="ARBA" id="ARBA00023136"/>
    </source>
</evidence>
<dbReference type="PANTHER" id="PTHR40074">
    <property type="entry name" value="O-ACETYLTRANSFERASE WECH"/>
    <property type="match status" value="1"/>
</dbReference>
<dbReference type="Pfam" id="PF01757">
    <property type="entry name" value="Acyl_transf_3"/>
    <property type="match status" value="1"/>
</dbReference>
<evidence type="ECO:0000313" key="11">
    <source>
        <dbReference type="Proteomes" id="UP000247790"/>
    </source>
</evidence>
<feature type="transmembrane region" description="Helical" evidence="7">
    <location>
        <begin position="328"/>
        <end position="350"/>
    </location>
</feature>
<keyword evidence="4 7" id="KW-0812">Transmembrane</keyword>
<dbReference type="EMBL" id="QJSW01000029">
    <property type="protein sequence ID" value="PYE43244.1"/>
    <property type="molecule type" value="Genomic_DNA"/>
</dbReference>
<keyword evidence="3" id="KW-1003">Cell membrane</keyword>
<dbReference type="RefSeq" id="WP_110899309.1">
    <property type="nucleotide sequence ID" value="NZ_CP054614.1"/>
</dbReference>
<dbReference type="GO" id="GO:0009246">
    <property type="term" value="P:enterobacterial common antigen biosynthetic process"/>
    <property type="evidence" value="ECO:0007669"/>
    <property type="project" value="TreeGrafter"/>
</dbReference>
<reference evidence="9 11" key="1">
    <citation type="submission" date="2018-06" db="EMBL/GenBank/DDBJ databases">
        <title>Genomic Encyclopedia of Type Strains, Phase III (KMG-III): the genomes of soil and plant-associated and newly described type strains.</title>
        <authorList>
            <person name="Whitman W."/>
        </authorList>
    </citation>
    <scope>NUCLEOTIDE SEQUENCE [LARGE SCALE GENOMIC DNA]</scope>
    <source>
        <strain evidence="9 11">CECT 7022</strain>
    </source>
</reference>
<keyword evidence="9" id="KW-0012">Acyltransferase</keyword>
<accession>A0A2V4W6G7</accession>
<dbReference type="EMBL" id="CP054614">
    <property type="protein sequence ID" value="QKS55621.1"/>
    <property type="molecule type" value="Genomic_DNA"/>
</dbReference>
<feature type="domain" description="Acyltransferase 3" evidence="8">
    <location>
        <begin position="12"/>
        <end position="347"/>
    </location>
</feature>
<feature type="transmembrane region" description="Helical" evidence="7">
    <location>
        <begin position="252"/>
        <end position="276"/>
    </location>
</feature>
<dbReference type="PANTHER" id="PTHR40074:SF2">
    <property type="entry name" value="O-ACETYLTRANSFERASE WECH"/>
    <property type="match status" value="1"/>
</dbReference>
<evidence type="ECO:0000256" key="1">
    <source>
        <dbReference type="ARBA" id="ARBA00004651"/>
    </source>
</evidence>
<keyword evidence="6 7" id="KW-0472">Membrane</keyword>
<sequence>MSQPVDRPRRIEYLDLYRAIAIMAVVAIHATSTAVAHYPKNTFDHDLFYFWNTFLQFAVPAFLFLSSLVLFYNYNGKLNEQGWVRSFYKKRMFYIFIPYIAWSFIYFVIKKLLAGKEPMEDSMQLVKQLLMGTAHTHLYFFLIILQFYIVFPWILALTKQSWFKRYMPLYFIAGQALFYILHLQFHFERTGSLLPSYLIVIGVGAWIGLNFDSIMKQMNRFRYLLLGVLLGTGSLTMYATETIKTVLMEWPILTFTSLFFIRNAFTLSACLLLLMVSERVGTRKRRNEHKSARLMDSLGTVAFGIFLIHPLILLFWRREFTDDLARHFNLGIVLSYIAALLISWLCAIGLRRLKWGWVLIGR</sequence>
<comment type="subcellular location">
    <subcellularLocation>
        <location evidence="1">Cell membrane</location>
        <topology evidence="1">Multi-pass membrane protein</topology>
    </subcellularLocation>
</comment>
<gene>
    <name evidence="9" type="ORF">DFQ00_1294</name>
    <name evidence="10" type="ORF">HUB98_04325</name>
</gene>
<feature type="transmembrane region" description="Helical" evidence="7">
    <location>
        <begin position="138"/>
        <end position="157"/>
    </location>
</feature>
<evidence type="ECO:0000313" key="9">
    <source>
        <dbReference type="EMBL" id="PYE43244.1"/>
    </source>
</evidence>
<evidence type="ECO:0000313" key="10">
    <source>
        <dbReference type="EMBL" id="QKS55621.1"/>
    </source>
</evidence>
<dbReference type="GO" id="GO:0016413">
    <property type="term" value="F:O-acetyltransferase activity"/>
    <property type="evidence" value="ECO:0007669"/>
    <property type="project" value="TreeGrafter"/>
</dbReference>